<reference evidence="2 3" key="1">
    <citation type="journal article" date="2019" name="Int. J. Syst. Evol. Microbiol.">
        <title>The Global Catalogue of Microorganisms (GCM) 10K type strain sequencing project: providing services to taxonomists for standard genome sequencing and annotation.</title>
        <authorList>
            <consortium name="The Broad Institute Genomics Platform"/>
            <consortium name="The Broad Institute Genome Sequencing Center for Infectious Disease"/>
            <person name="Wu L."/>
            <person name="Ma J."/>
        </authorList>
    </citation>
    <scope>NUCLEOTIDE SEQUENCE [LARGE SCALE GENOMIC DNA]</scope>
    <source>
        <strain evidence="2 3">JCM 11136</strain>
    </source>
</reference>
<dbReference type="Proteomes" id="UP001501578">
    <property type="component" value="Unassembled WGS sequence"/>
</dbReference>
<keyword evidence="3" id="KW-1185">Reference proteome</keyword>
<proteinExistence type="predicted"/>
<feature type="compositionally biased region" description="Basic and acidic residues" evidence="1">
    <location>
        <begin position="62"/>
        <end position="84"/>
    </location>
</feature>
<feature type="compositionally biased region" description="Basic and acidic residues" evidence="1">
    <location>
        <begin position="20"/>
        <end position="54"/>
    </location>
</feature>
<feature type="compositionally biased region" description="Low complexity" evidence="1">
    <location>
        <begin position="9"/>
        <end position="19"/>
    </location>
</feature>
<feature type="region of interest" description="Disordered" evidence="1">
    <location>
        <begin position="1"/>
        <end position="198"/>
    </location>
</feature>
<protein>
    <submittedName>
        <fullName evidence="2">Uncharacterized protein</fullName>
    </submittedName>
</protein>
<dbReference type="EMBL" id="BAAAHQ010000001">
    <property type="protein sequence ID" value="GAA0912071.1"/>
    <property type="molecule type" value="Genomic_DNA"/>
</dbReference>
<sequence length="250" mass="29229">MTALDDRQAAASRPRYAPPYREERSYRERPYGEERPYREEPPYGEDRTYPEERAYGGTWAYPEERIDGEDRAYTDRPYTDHPYQERQPLLPDRTYEDEPLPARAYRDPYQERVYPEPARPRTGPIHPEPVHPETTYRTASYQERAYRDGPYAEEPYEERPHQERSQEHGRERGAVPAQRAYRDPYGRRRPTPDLADFTPTDVLPALRALALPSAGERLSPRQQLALLQLRHAAEAVLLAFKDSPAARHGP</sequence>
<dbReference type="RefSeq" id="WP_343947717.1">
    <property type="nucleotide sequence ID" value="NZ_BAAAHQ010000001.1"/>
</dbReference>
<feature type="compositionally biased region" description="Basic and acidic residues" evidence="1">
    <location>
        <begin position="157"/>
        <end position="173"/>
    </location>
</feature>
<comment type="caution">
    <text evidence="2">The sequence shown here is derived from an EMBL/GenBank/DDBJ whole genome shotgun (WGS) entry which is preliminary data.</text>
</comment>
<feature type="compositionally biased region" description="Basic and acidic residues" evidence="1">
    <location>
        <begin position="104"/>
        <end position="114"/>
    </location>
</feature>
<evidence type="ECO:0000313" key="3">
    <source>
        <dbReference type="Proteomes" id="UP001501578"/>
    </source>
</evidence>
<organism evidence="2 3">
    <name type="scientific">Nonomuraea longicatena</name>
    <dbReference type="NCBI Taxonomy" id="83682"/>
    <lineage>
        <taxon>Bacteria</taxon>
        <taxon>Bacillati</taxon>
        <taxon>Actinomycetota</taxon>
        <taxon>Actinomycetes</taxon>
        <taxon>Streptosporangiales</taxon>
        <taxon>Streptosporangiaceae</taxon>
        <taxon>Nonomuraea</taxon>
    </lineage>
</organism>
<accession>A0ABN1NNH2</accession>
<name>A0ABN1NNH2_9ACTN</name>
<gene>
    <name evidence="2" type="ORF">GCM10009560_02110</name>
</gene>
<evidence type="ECO:0000256" key="1">
    <source>
        <dbReference type="SAM" id="MobiDB-lite"/>
    </source>
</evidence>
<evidence type="ECO:0000313" key="2">
    <source>
        <dbReference type="EMBL" id="GAA0912071.1"/>
    </source>
</evidence>